<gene>
    <name evidence="5" type="ORF">BBD40_27800</name>
    <name evidence="4" type="ORF">BBD41_13375</name>
</gene>
<dbReference type="SUPFAM" id="SSF48452">
    <property type="entry name" value="TPR-like"/>
    <property type="match status" value="2"/>
</dbReference>
<name>A0A1B2E0F6_9BACL</name>
<protein>
    <submittedName>
        <fullName evidence="5">DDE transposase family protein</fullName>
    </submittedName>
</protein>
<dbReference type="Gene3D" id="1.25.40.10">
    <property type="entry name" value="Tetratricopeptide repeat domain"/>
    <property type="match status" value="3"/>
</dbReference>
<accession>A0A1B2E0F6</accession>
<evidence type="ECO:0000313" key="6">
    <source>
        <dbReference type="Proteomes" id="UP000189059"/>
    </source>
</evidence>
<organism evidence="4">
    <name type="scientific">Paenibacillus ihbetae</name>
    <dbReference type="NCBI Taxonomy" id="1870820"/>
    <lineage>
        <taxon>Bacteria</taxon>
        <taxon>Bacillati</taxon>
        <taxon>Bacillota</taxon>
        <taxon>Bacilli</taxon>
        <taxon>Bacillales</taxon>
        <taxon>Paenibacillaceae</taxon>
        <taxon>Paenibacillus</taxon>
    </lineage>
</organism>
<feature type="repeat" description="TPR" evidence="3">
    <location>
        <begin position="93"/>
        <end position="126"/>
    </location>
</feature>
<dbReference type="InterPro" id="IPR011990">
    <property type="entry name" value="TPR-like_helical_dom_sf"/>
</dbReference>
<sequence length="581" mass="67567">MLFVNGNPYGSSDPHNIISIEMNANFFFDRAVRSLDRYQYDKALKYFRKAVEYEPDNPVNHCNMAGILSETGDYQASNEVLAHVLEQVDPSMTECYFYMANNYANMEQFEKAEEALVTYLEEDPSGQFLDEAEEMMELLQYELNRPAKLNRIKSREGVVEHEHARALLEEGKFAQAVKQLEEIVKEHPDFLAARNNLALAYYYMGRFDSAKRTIGEVLDQEPGNLHGLCNLAIFYQHEGDVEQRDRLMDMLRITVPFHLEHVFKLATTMGILGQHEVAYGHFRRLLKHEEFNSDPSLYHYTAVAACNIGLYEKAEQYWRHAAKLDPESVIPDFYLAQLQKRKETGTDQMKVSYHYHLPFEEQFRQWAQDGEQLTEEAKQNPLIRSSFFWALRHGDPQTKLQVIRTLELIADEEVQHALQSFLQEPGENAELKTAARLVLQHMESASSRIADRREERDAAPVKTREVLPDWLPSWKAVLERAEQAMDMRSDAFWKKEMENLWTGFLSRLYPDIPNIRNVEGWAAALEYWTAKKRGRNLTYEEVAVRYGISPSTVSRYARQINSVFGDEAQSDHNFRPFTENI</sequence>
<keyword evidence="1" id="KW-0677">Repeat</keyword>
<reference evidence="5 6" key="2">
    <citation type="submission" date="2016-12" db="EMBL/GenBank/DDBJ databases">
        <title>Genome sequencing and description of Paenibacillus sp. nov. from high altitude lake in the Indian Trans- Himalayas.</title>
        <authorList>
            <person name="Kiran S."/>
            <person name="Swarnkar M.K."/>
            <person name="Rana A."/>
            <person name="Tewari R."/>
            <person name="Gulati A."/>
        </authorList>
    </citation>
    <scope>NUCLEOTIDE SEQUENCE [LARGE SCALE GENOMIC DNA]</scope>
    <source>
        <strain evidence="5 6">IHBB 9951</strain>
    </source>
</reference>
<dbReference type="PROSITE" id="PS50005">
    <property type="entry name" value="TPR"/>
    <property type="match status" value="3"/>
</dbReference>
<reference evidence="4" key="1">
    <citation type="submission" date="2016-08" db="EMBL/GenBank/DDBJ databases">
        <title>Complete Genome Seqeunce of Paenibacillus sp. nov. IHBB 9852 from high altitute lake of Indian trans-Himalayas.</title>
        <authorList>
            <person name="Kiran S."/>
            <person name="Swarnkar M.K."/>
            <person name="Rana A."/>
            <person name="Tewari R."/>
            <person name="Gulati A."/>
        </authorList>
    </citation>
    <scope>NUCLEOTIDE SEQUENCE [LARGE SCALE GENOMIC DNA]</scope>
    <source>
        <strain evidence="4">IHBB 9852</strain>
    </source>
</reference>
<dbReference type="OrthoDB" id="600613at2"/>
<dbReference type="Proteomes" id="UP000189059">
    <property type="component" value="Unassembled WGS sequence"/>
</dbReference>
<feature type="repeat" description="TPR" evidence="3">
    <location>
        <begin position="24"/>
        <end position="57"/>
    </location>
</feature>
<evidence type="ECO:0000313" key="5">
    <source>
        <dbReference type="EMBL" id="OOC59419.1"/>
    </source>
</evidence>
<dbReference type="AlphaFoldDB" id="A0A1B2E0F6"/>
<dbReference type="EMBL" id="MRVI01000002">
    <property type="protein sequence ID" value="OOC59419.1"/>
    <property type="molecule type" value="Genomic_DNA"/>
</dbReference>
<dbReference type="EMBL" id="CP016809">
    <property type="protein sequence ID" value="ANY73494.1"/>
    <property type="molecule type" value="Genomic_DNA"/>
</dbReference>
<dbReference type="PANTHER" id="PTHR45586">
    <property type="entry name" value="TPR REPEAT-CONTAINING PROTEIN PA4667"/>
    <property type="match status" value="1"/>
</dbReference>
<keyword evidence="2 3" id="KW-0802">TPR repeat</keyword>
<dbReference type="Pfam" id="PF14559">
    <property type="entry name" value="TPR_19"/>
    <property type="match status" value="2"/>
</dbReference>
<evidence type="ECO:0000313" key="4">
    <source>
        <dbReference type="EMBL" id="ANY73494.1"/>
    </source>
</evidence>
<dbReference type="KEGG" id="pib:BBD41_13375"/>
<evidence type="ECO:0000256" key="3">
    <source>
        <dbReference type="PROSITE-ProRule" id="PRU00339"/>
    </source>
</evidence>
<dbReference type="PANTHER" id="PTHR45586:SF1">
    <property type="entry name" value="LIPOPOLYSACCHARIDE ASSEMBLY PROTEIN B"/>
    <property type="match status" value="1"/>
</dbReference>
<proteinExistence type="predicted"/>
<dbReference type="InterPro" id="IPR019734">
    <property type="entry name" value="TPR_rpt"/>
</dbReference>
<evidence type="ECO:0000256" key="2">
    <source>
        <dbReference type="ARBA" id="ARBA00022803"/>
    </source>
</evidence>
<keyword evidence="6" id="KW-1185">Reference proteome</keyword>
<evidence type="ECO:0000256" key="1">
    <source>
        <dbReference type="ARBA" id="ARBA00022737"/>
    </source>
</evidence>
<dbReference type="InterPro" id="IPR051012">
    <property type="entry name" value="CellSynth/LPSAsmb/PSIAsmb"/>
</dbReference>
<feature type="repeat" description="TPR" evidence="3">
    <location>
        <begin position="191"/>
        <end position="224"/>
    </location>
</feature>
<dbReference type="SMART" id="SM00028">
    <property type="entry name" value="TPR"/>
    <property type="match status" value="5"/>
</dbReference>